<keyword evidence="3" id="KW-1185">Reference proteome</keyword>
<evidence type="ECO:0000313" key="2">
    <source>
        <dbReference type="EMBL" id="CAA7405992.1"/>
    </source>
</evidence>
<name>A0A7I8L8A6_SPIIN</name>
<protein>
    <submittedName>
        <fullName evidence="2">Uncharacterized protein</fullName>
    </submittedName>
</protein>
<dbReference type="AlphaFoldDB" id="A0A7I8L8A6"/>
<evidence type="ECO:0000256" key="1">
    <source>
        <dbReference type="SAM" id="Phobius"/>
    </source>
</evidence>
<proteinExistence type="predicted"/>
<keyword evidence="1" id="KW-1133">Transmembrane helix</keyword>
<organism evidence="2 3">
    <name type="scientific">Spirodela intermedia</name>
    <name type="common">Intermediate duckweed</name>
    <dbReference type="NCBI Taxonomy" id="51605"/>
    <lineage>
        <taxon>Eukaryota</taxon>
        <taxon>Viridiplantae</taxon>
        <taxon>Streptophyta</taxon>
        <taxon>Embryophyta</taxon>
        <taxon>Tracheophyta</taxon>
        <taxon>Spermatophyta</taxon>
        <taxon>Magnoliopsida</taxon>
        <taxon>Liliopsida</taxon>
        <taxon>Araceae</taxon>
        <taxon>Lemnoideae</taxon>
        <taxon>Spirodela</taxon>
    </lineage>
</organism>
<gene>
    <name evidence="2" type="ORF">SI8410_12016670</name>
</gene>
<accession>A0A7I8L8A6</accession>
<reference evidence="2" key="1">
    <citation type="submission" date="2020-02" db="EMBL/GenBank/DDBJ databases">
        <authorList>
            <person name="Scholz U."/>
            <person name="Mascher M."/>
            <person name="Fiebig A."/>
        </authorList>
    </citation>
    <scope>NUCLEOTIDE SEQUENCE</scope>
</reference>
<keyword evidence="1" id="KW-0812">Transmembrane</keyword>
<dbReference type="EMBL" id="LR746275">
    <property type="protein sequence ID" value="CAA7405992.1"/>
    <property type="molecule type" value="Genomic_DNA"/>
</dbReference>
<keyword evidence="1" id="KW-0472">Membrane</keyword>
<feature type="transmembrane region" description="Helical" evidence="1">
    <location>
        <begin position="12"/>
        <end position="31"/>
    </location>
</feature>
<sequence>MGYSVSRVSVRLAAAMLVVVVAIYVGFPLYWKLSATIQEIREKRPTVREGISQLVLEAQRSVGWFYDESDSGLADDGPGQAAAAGTIPSRRRLTGAA</sequence>
<dbReference type="Proteomes" id="UP000663760">
    <property type="component" value="Chromosome 12"/>
</dbReference>
<evidence type="ECO:0000313" key="3">
    <source>
        <dbReference type="Proteomes" id="UP000663760"/>
    </source>
</evidence>
<dbReference type="OrthoDB" id="1928026at2759"/>